<gene>
    <name evidence="4" type="ORF">AWN90_25710</name>
</gene>
<sequence length="227" mass="25454">MPNRYPEIAFGPAARERQRRAGSYRDYGARLETGGGDDRDPVLDTRRAAFVRESDSFFLATVTPGGWPYIQHRGGPQGFVHVLDSGTLGFADFSGNQQYVTAGNLEADDRVALFFVNYPLRQRLKLFGRARTVERDQDPDLLARLLTVGTSTIRGAVERSIVITVEGYDWNCSRHIHPRYDKKRLDEALALERADAARLTETIEVLRAENEALRAQLAAATENRVTT</sequence>
<dbReference type="RefSeq" id="WP_067587966.1">
    <property type="nucleotide sequence ID" value="NZ_JABMCZ010000005.1"/>
</dbReference>
<protein>
    <submittedName>
        <fullName evidence="4">Pyridoxamine 5-phosphate oxidase</fullName>
    </submittedName>
</protein>
<dbReference type="Pfam" id="PF01243">
    <property type="entry name" value="PNPOx_N"/>
    <property type="match status" value="1"/>
</dbReference>
<proteinExistence type="predicted"/>
<dbReference type="STRING" id="455432.AWN90_25710"/>
<dbReference type="SUPFAM" id="SSF50475">
    <property type="entry name" value="FMN-binding split barrel"/>
    <property type="match status" value="1"/>
</dbReference>
<keyword evidence="5" id="KW-1185">Reference proteome</keyword>
<evidence type="ECO:0000313" key="5">
    <source>
        <dbReference type="Proteomes" id="UP000076512"/>
    </source>
</evidence>
<dbReference type="Proteomes" id="UP000076512">
    <property type="component" value="Unassembled WGS sequence"/>
</dbReference>
<dbReference type="PANTHER" id="PTHR42815">
    <property type="entry name" value="FAD-BINDING, PUTATIVE (AFU_ORTHOLOGUE AFUA_6G07600)-RELATED"/>
    <property type="match status" value="1"/>
</dbReference>
<dbReference type="Gene3D" id="2.30.110.10">
    <property type="entry name" value="Electron Transport, Fmn-binding Protein, Chain A"/>
    <property type="match status" value="1"/>
</dbReference>
<reference evidence="4 5" key="1">
    <citation type="submission" date="2016-04" db="EMBL/GenBank/DDBJ databases">
        <authorList>
            <person name="Evans L.H."/>
            <person name="Alamgir A."/>
            <person name="Owens N."/>
            <person name="Weber N.D."/>
            <person name="Virtaneva K."/>
            <person name="Barbian K."/>
            <person name="Babar A."/>
            <person name="Rosenke K."/>
        </authorList>
    </citation>
    <scope>NUCLEOTIDE SEQUENCE [LARGE SCALE GENOMIC DNA]</scope>
    <source>
        <strain evidence="4 5">IFM 0406</strain>
    </source>
</reference>
<dbReference type="InterPro" id="IPR011576">
    <property type="entry name" value="Pyridox_Oxase_N"/>
</dbReference>
<keyword evidence="1" id="KW-0175">Coiled coil</keyword>
<evidence type="ECO:0000256" key="1">
    <source>
        <dbReference type="SAM" id="Coils"/>
    </source>
</evidence>
<dbReference type="AlphaFoldDB" id="A0A161WMV5"/>
<comment type="caution">
    <text evidence="4">The sequence shown here is derived from an EMBL/GenBank/DDBJ whole genome shotgun (WGS) entry which is preliminary data.</text>
</comment>
<feature type="coiled-coil region" evidence="1">
    <location>
        <begin position="189"/>
        <end position="223"/>
    </location>
</feature>
<feature type="region of interest" description="Disordered" evidence="2">
    <location>
        <begin position="1"/>
        <end position="39"/>
    </location>
</feature>
<evidence type="ECO:0000256" key="2">
    <source>
        <dbReference type="SAM" id="MobiDB-lite"/>
    </source>
</evidence>
<dbReference type="EMBL" id="LWGR01000005">
    <property type="protein sequence ID" value="KZM74465.1"/>
    <property type="molecule type" value="Genomic_DNA"/>
</dbReference>
<name>A0A161WMV5_9NOCA</name>
<evidence type="ECO:0000313" key="4">
    <source>
        <dbReference type="EMBL" id="KZM74465.1"/>
    </source>
</evidence>
<feature type="domain" description="Pyridoxamine 5'-phosphate oxidase N-terminal" evidence="3">
    <location>
        <begin position="48"/>
        <end position="140"/>
    </location>
</feature>
<dbReference type="OrthoDB" id="9786134at2"/>
<organism evidence="4 5">
    <name type="scientific">Nocardia terpenica</name>
    <dbReference type="NCBI Taxonomy" id="455432"/>
    <lineage>
        <taxon>Bacteria</taxon>
        <taxon>Bacillati</taxon>
        <taxon>Actinomycetota</taxon>
        <taxon>Actinomycetes</taxon>
        <taxon>Mycobacteriales</taxon>
        <taxon>Nocardiaceae</taxon>
        <taxon>Nocardia</taxon>
    </lineage>
</organism>
<evidence type="ECO:0000259" key="3">
    <source>
        <dbReference type="Pfam" id="PF01243"/>
    </source>
</evidence>
<dbReference type="PANTHER" id="PTHR42815:SF2">
    <property type="entry name" value="FAD-BINDING, PUTATIVE (AFU_ORTHOLOGUE AFUA_6G07600)-RELATED"/>
    <property type="match status" value="1"/>
</dbReference>
<accession>A0A161WMV5</accession>
<dbReference type="InterPro" id="IPR012349">
    <property type="entry name" value="Split_barrel_FMN-bd"/>
</dbReference>